<protein>
    <submittedName>
        <fullName evidence="1">Uncharacterized protein</fullName>
    </submittedName>
</protein>
<dbReference type="Proteomes" id="UP000033661">
    <property type="component" value="Unassembled WGS sequence"/>
</dbReference>
<organism evidence="1 2">
    <name type="scientific">Rickettsia bellii str. RML An4</name>
    <dbReference type="NCBI Taxonomy" id="1359193"/>
    <lineage>
        <taxon>Bacteria</taxon>
        <taxon>Pseudomonadati</taxon>
        <taxon>Pseudomonadota</taxon>
        <taxon>Alphaproteobacteria</taxon>
        <taxon>Rickettsiales</taxon>
        <taxon>Rickettsiaceae</taxon>
        <taxon>Rickettsieae</taxon>
        <taxon>Rickettsia</taxon>
        <taxon>belli group</taxon>
    </lineage>
</organism>
<sequence length="40" mass="4562">MTGEKSSHATRPASSGNRMTHKIFYNIRGFISRKKLNLIL</sequence>
<dbReference type="EMBL" id="LAOI01000001">
    <property type="protein sequence ID" value="KJV89231.1"/>
    <property type="molecule type" value="Genomic_DNA"/>
</dbReference>
<gene>
    <name evidence="1" type="ORF">RBEAN4_0202</name>
</gene>
<proteinExistence type="predicted"/>
<name>A0A0F3QAN5_RICBE</name>
<dbReference type="AlphaFoldDB" id="A0A0F3QAN5"/>
<accession>A0A0F3QAN5</accession>
<evidence type="ECO:0000313" key="2">
    <source>
        <dbReference type="Proteomes" id="UP000033661"/>
    </source>
</evidence>
<evidence type="ECO:0000313" key="1">
    <source>
        <dbReference type="EMBL" id="KJV89231.1"/>
    </source>
</evidence>
<comment type="caution">
    <text evidence="1">The sequence shown here is derived from an EMBL/GenBank/DDBJ whole genome shotgun (WGS) entry which is preliminary data.</text>
</comment>
<keyword evidence="2" id="KW-1185">Reference proteome</keyword>
<reference evidence="1 2" key="1">
    <citation type="submission" date="2015-02" db="EMBL/GenBank/DDBJ databases">
        <title>Genome Sequencing of Rickettsiales.</title>
        <authorList>
            <person name="Daugherty S.C."/>
            <person name="Su Q."/>
            <person name="Abolude K."/>
            <person name="Beier-Sexton M."/>
            <person name="Carlyon J.A."/>
            <person name="Carter R."/>
            <person name="Day N.P."/>
            <person name="Dumler S.J."/>
            <person name="Dyachenko V."/>
            <person name="Godinez A."/>
            <person name="Kurtti T.J."/>
            <person name="Lichay M."/>
            <person name="Mullins K.E."/>
            <person name="Ott S."/>
            <person name="Pappas-Brown V."/>
            <person name="Paris D.H."/>
            <person name="Patel P."/>
            <person name="Richards A.L."/>
            <person name="Sadzewicz L."/>
            <person name="Sears K."/>
            <person name="Seidman D."/>
            <person name="Sengamalay N."/>
            <person name="Stenos J."/>
            <person name="Tallon L.J."/>
            <person name="Vincent G."/>
            <person name="Fraser C.M."/>
            <person name="Munderloh U."/>
            <person name="Dunning-Hotopp J.C."/>
        </authorList>
    </citation>
    <scope>NUCLEOTIDE SEQUENCE [LARGE SCALE GENOMIC DNA]</scope>
    <source>
        <strain evidence="1 2">RML An4</strain>
    </source>
</reference>